<comment type="pathway">
    <text evidence="3">Protein modification; protein glycosylation.</text>
</comment>
<dbReference type="PANTHER" id="PTHR44227:SF3">
    <property type="entry name" value="PROTEIN O-MANNOSYL-TRANSFERASE TMTC4"/>
    <property type="match status" value="1"/>
</dbReference>
<dbReference type="OMA" id="AWYLWKL"/>
<evidence type="ECO:0000256" key="11">
    <source>
        <dbReference type="ARBA" id="ARBA00022989"/>
    </source>
</evidence>
<dbReference type="STRING" id="4781.A0A0P1AFT7"/>
<name>A0A0P1AFT7_PLAHL</name>
<dbReference type="InterPro" id="IPR019734">
    <property type="entry name" value="TPR_rpt"/>
</dbReference>
<dbReference type="InterPro" id="IPR013618">
    <property type="entry name" value="TMTC_DUF1736"/>
</dbReference>
<dbReference type="PROSITE" id="PS50005">
    <property type="entry name" value="TPR"/>
    <property type="match status" value="1"/>
</dbReference>
<keyword evidence="11 14" id="KW-1133">Transmembrane helix</keyword>
<feature type="transmembrane region" description="Helical" evidence="14">
    <location>
        <begin position="212"/>
        <end position="240"/>
    </location>
</feature>
<dbReference type="OrthoDB" id="66906at2759"/>
<evidence type="ECO:0000256" key="6">
    <source>
        <dbReference type="ARBA" id="ARBA00022679"/>
    </source>
</evidence>
<evidence type="ECO:0000256" key="9">
    <source>
        <dbReference type="ARBA" id="ARBA00022803"/>
    </source>
</evidence>
<feature type="transmembrane region" description="Helical" evidence="14">
    <location>
        <begin position="376"/>
        <end position="397"/>
    </location>
</feature>
<evidence type="ECO:0000256" key="2">
    <source>
        <dbReference type="ARBA" id="ARBA00004240"/>
    </source>
</evidence>
<dbReference type="GO" id="GO:0030968">
    <property type="term" value="P:endoplasmic reticulum unfolded protein response"/>
    <property type="evidence" value="ECO:0007669"/>
    <property type="project" value="TreeGrafter"/>
</dbReference>
<dbReference type="PANTHER" id="PTHR44227">
    <property type="match status" value="1"/>
</dbReference>
<keyword evidence="7 14" id="KW-0812">Transmembrane</keyword>
<dbReference type="Gene3D" id="1.25.40.10">
    <property type="entry name" value="Tetratricopeptide repeat domain"/>
    <property type="match status" value="1"/>
</dbReference>
<evidence type="ECO:0000256" key="5">
    <source>
        <dbReference type="ARBA" id="ARBA00012839"/>
    </source>
</evidence>
<dbReference type="GO" id="GO:0004169">
    <property type="term" value="F:dolichyl-phosphate-mannose-protein mannosyltransferase activity"/>
    <property type="evidence" value="ECO:0007669"/>
    <property type="project" value="UniProtKB-EC"/>
</dbReference>
<keyword evidence="12 14" id="KW-0472">Membrane</keyword>
<evidence type="ECO:0000256" key="14">
    <source>
        <dbReference type="SAM" id="Phobius"/>
    </source>
</evidence>
<dbReference type="InterPro" id="IPR011990">
    <property type="entry name" value="TPR-like_helical_dom_sf"/>
</dbReference>
<evidence type="ECO:0000256" key="12">
    <source>
        <dbReference type="ARBA" id="ARBA00023136"/>
    </source>
</evidence>
<keyword evidence="9 13" id="KW-0802">TPR repeat</keyword>
<dbReference type="GeneID" id="36404407"/>
<dbReference type="Pfam" id="PF08409">
    <property type="entry name" value="TMTC_DUF1736"/>
    <property type="match status" value="1"/>
</dbReference>
<evidence type="ECO:0000256" key="7">
    <source>
        <dbReference type="ARBA" id="ARBA00022692"/>
    </source>
</evidence>
<dbReference type="InterPro" id="IPR052346">
    <property type="entry name" value="O-mannosyl-transferase_TMTC"/>
</dbReference>
<sequence length="787" mass="88416">MILEVSLNEVCALLVFGISLLTAWNANANGFVWDDRTAVLTNDDVQHSNLMEVFSHDFWGTPIQSIQSHKSYRPLTVLSFRLNYLMAKGHSAWLYHFTNTLVHAMCAVLVWKVANVLFQQHQNRMMVSGIKEKPRGCSLMNRNKSLTLLMEEGWENSVGVLTTGLLFAVHPIHCDAVASIVGRADLLCTLFSLSAFIVYVDGARKLDTSWGRVMVALLLTITAGLCKELGFSTFALLIVYDLLNFQCYQRMERSWQVVQKRVLVVGIVGLVAALIRVLINGEHQQMEWNILANNVVVQESRLTRMMSYAHVHAWYLWKLVWPRWLCFDYGYNTISAVELITDFRNLLTLIAYTIVGVSLRHALLQLSGSNKTPASSLFMMSIAFGVIPFFPASNIIFPVGTVVAERLMYFPSVGFCLLVGCIADQTLTIIHKYIRQDTSVEGSNRLNQFGISLAKPKIFFGAARIVMLICGTMTIAAGCYRSHSRNADWIDEQTLFRVAVDVAPTNLKVLSNEAKNILNLDPEKALGYLRVAIGMLPKFIESQTNAGLAFVTLAARNTSNEDFHLYGIRHLYKAAMLAPDTYQALGYIGVELYTHWTRTLQTHTDESSLEDFYGSGSIKHATAYLDLAINRNTSYPTHYYNRGSIAYECGDFDKAIYFFQMTEMANNIVRDRQLDLELLVEASSIYNMIGISYRKMGDVDKALDILRRGIELYPEETDLQINAALILKDMGNHKEADEQLKAALVAATKCEHVGKLLRSAEKLNNTKTIDFVGALLDRAATLKRDCP</sequence>
<dbReference type="SMART" id="SM00028">
    <property type="entry name" value="TPR"/>
    <property type="match status" value="3"/>
</dbReference>
<dbReference type="Proteomes" id="UP000054928">
    <property type="component" value="Unassembled WGS sequence"/>
</dbReference>
<feature type="transmembrane region" description="Helical" evidence="14">
    <location>
        <begin position="93"/>
        <end position="118"/>
    </location>
</feature>
<feature type="transmembrane region" description="Helical" evidence="14">
    <location>
        <begin position="458"/>
        <end position="478"/>
    </location>
</feature>
<evidence type="ECO:0000256" key="4">
    <source>
        <dbReference type="ARBA" id="ARBA00007882"/>
    </source>
</evidence>
<keyword evidence="17" id="KW-1185">Reference proteome</keyword>
<evidence type="ECO:0000256" key="1">
    <source>
        <dbReference type="ARBA" id="ARBA00004141"/>
    </source>
</evidence>
<dbReference type="UniPathway" id="UPA00378"/>
<evidence type="ECO:0000256" key="13">
    <source>
        <dbReference type="PROSITE-ProRule" id="PRU00339"/>
    </source>
</evidence>
<reference evidence="17" key="1">
    <citation type="submission" date="2014-09" db="EMBL/GenBank/DDBJ databases">
        <authorList>
            <person name="Sharma Rahul"/>
            <person name="Thines Marco"/>
        </authorList>
    </citation>
    <scope>NUCLEOTIDE SEQUENCE [LARGE SCALE GENOMIC DNA]</scope>
</reference>
<evidence type="ECO:0000259" key="15">
    <source>
        <dbReference type="Pfam" id="PF08409"/>
    </source>
</evidence>
<accession>A0A0P1AFT7</accession>
<comment type="subcellular location">
    <subcellularLocation>
        <location evidence="2">Endoplasmic reticulum</location>
    </subcellularLocation>
    <subcellularLocation>
        <location evidence="1">Membrane</location>
        <topology evidence="1">Multi-pass membrane protein</topology>
    </subcellularLocation>
</comment>
<evidence type="ECO:0000256" key="8">
    <source>
        <dbReference type="ARBA" id="ARBA00022737"/>
    </source>
</evidence>
<evidence type="ECO:0000313" key="17">
    <source>
        <dbReference type="Proteomes" id="UP000054928"/>
    </source>
</evidence>
<evidence type="ECO:0000256" key="10">
    <source>
        <dbReference type="ARBA" id="ARBA00022824"/>
    </source>
</evidence>
<dbReference type="Pfam" id="PF13181">
    <property type="entry name" value="TPR_8"/>
    <property type="match status" value="1"/>
</dbReference>
<organism evidence="16 17">
    <name type="scientific">Plasmopara halstedii</name>
    <name type="common">Downy mildew of sunflower</name>
    <dbReference type="NCBI Taxonomy" id="4781"/>
    <lineage>
        <taxon>Eukaryota</taxon>
        <taxon>Sar</taxon>
        <taxon>Stramenopiles</taxon>
        <taxon>Oomycota</taxon>
        <taxon>Peronosporomycetes</taxon>
        <taxon>Peronosporales</taxon>
        <taxon>Peronosporaceae</taxon>
        <taxon>Plasmopara</taxon>
    </lineage>
</organism>
<dbReference type="SUPFAM" id="SSF48452">
    <property type="entry name" value="TPR-like"/>
    <property type="match status" value="2"/>
</dbReference>
<feature type="transmembrane region" description="Helical" evidence="14">
    <location>
        <begin position="180"/>
        <end position="200"/>
    </location>
</feature>
<protein>
    <recommendedName>
        <fullName evidence="5">dolichyl-phosphate-mannose--protein mannosyltransferase</fullName>
        <ecNumber evidence="5">2.4.1.109</ecNumber>
    </recommendedName>
</protein>
<keyword evidence="6" id="KW-0808">Transferase</keyword>
<keyword evidence="8" id="KW-0677">Repeat</keyword>
<feature type="repeat" description="TPR" evidence="13">
    <location>
        <begin position="683"/>
        <end position="716"/>
    </location>
</feature>
<feature type="domain" description="DUF1736" evidence="15">
    <location>
        <begin position="295"/>
        <end position="355"/>
    </location>
</feature>
<dbReference type="EMBL" id="CCYD01000409">
    <property type="protein sequence ID" value="CEG39302.1"/>
    <property type="molecule type" value="Genomic_DNA"/>
</dbReference>
<dbReference type="AlphaFoldDB" id="A0A0P1AFT7"/>
<keyword evidence="10" id="KW-0256">Endoplasmic reticulum</keyword>
<evidence type="ECO:0000256" key="3">
    <source>
        <dbReference type="ARBA" id="ARBA00004922"/>
    </source>
</evidence>
<evidence type="ECO:0000313" key="16">
    <source>
        <dbReference type="EMBL" id="CEG39302.1"/>
    </source>
</evidence>
<proteinExistence type="inferred from homology"/>
<comment type="similarity">
    <text evidence="4">Belongs to the TMTC family.</text>
</comment>
<feature type="transmembrane region" description="Helical" evidence="14">
    <location>
        <begin position="261"/>
        <end position="279"/>
    </location>
</feature>
<feature type="transmembrane region" description="Helical" evidence="14">
    <location>
        <begin position="409"/>
        <end position="430"/>
    </location>
</feature>
<dbReference type="PROSITE" id="PS50293">
    <property type="entry name" value="TPR_REGION"/>
    <property type="match status" value="1"/>
</dbReference>
<dbReference type="RefSeq" id="XP_024575671.1">
    <property type="nucleotide sequence ID" value="XM_024724834.1"/>
</dbReference>
<dbReference type="GO" id="GO:0005783">
    <property type="term" value="C:endoplasmic reticulum"/>
    <property type="evidence" value="ECO:0007669"/>
    <property type="project" value="UniProtKB-SubCell"/>
</dbReference>
<dbReference type="EC" id="2.4.1.109" evidence="5"/>
<dbReference type="GO" id="GO:0016020">
    <property type="term" value="C:membrane"/>
    <property type="evidence" value="ECO:0007669"/>
    <property type="project" value="UniProtKB-SubCell"/>
</dbReference>